<reference evidence="6 7" key="1">
    <citation type="submission" date="2018-09" db="EMBL/GenBank/DDBJ databases">
        <title>Discovery and Ecogenomic Context for Candidatus Cryosericales, a Global Caldiserica Order Active in Thawing Permafrost.</title>
        <authorList>
            <person name="Martinez M.A."/>
            <person name="Woodcroft B.J."/>
            <person name="Ignacio Espinoza J.C."/>
            <person name="Zayed A."/>
            <person name="Singleton C.M."/>
            <person name="Boyd J."/>
            <person name="Li Y.-F."/>
            <person name="Purvine S."/>
            <person name="Maughan H."/>
            <person name="Hodgkins S.B."/>
            <person name="Anderson D."/>
            <person name="Sederholm M."/>
            <person name="Temperton B."/>
            <person name="Saleska S.R."/>
            <person name="Tyson G.W."/>
            <person name="Rich V.I."/>
        </authorList>
    </citation>
    <scope>NUCLEOTIDE SEQUENCE [LARGE SCALE GENOMIC DNA]</scope>
    <source>
        <strain evidence="5 6">SMC2</strain>
        <strain evidence="4 7">SMC3</strain>
    </source>
</reference>
<dbReference type="Gene3D" id="3.40.50.2300">
    <property type="match status" value="1"/>
</dbReference>
<dbReference type="RefSeq" id="WP_119086998.1">
    <property type="nucleotide sequence ID" value="NZ_QXIV01000009.1"/>
</dbReference>
<evidence type="ECO:0000256" key="1">
    <source>
        <dbReference type="ARBA" id="ARBA00022679"/>
    </source>
</evidence>
<organism evidence="4 7">
    <name type="scientific">Candidatus Cryosericum hinesii</name>
    <dbReference type="NCBI Taxonomy" id="2290915"/>
    <lineage>
        <taxon>Bacteria</taxon>
        <taxon>Pseudomonadati</taxon>
        <taxon>Caldisericota/Cryosericota group</taxon>
        <taxon>Candidatus Cryosericota</taxon>
        <taxon>Candidatus Cryosericia</taxon>
        <taxon>Candidatus Cryosericales</taxon>
        <taxon>Candidatus Cryosericaceae</taxon>
        <taxon>Candidatus Cryosericum</taxon>
    </lineage>
</organism>
<dbReference type="GO" id="GO:0009401">
    <property type="term" value="P:phosphoenolpyruvate-dependent sugar phosphotransferase system"/>
    <property type="evidence" value="ECO:0007669"/>
    <property type="project" value="UniProtKB-KW"/>
</dbReference>
<dbReference type="CDD" id="cd05563">
    <property type="entry name" value="PTS_IIB_ascorbate"/>
    <property type="match status" value="1"/>
</dbReference>
<keyword evidence="6" id="KW-1185">Reference proteome</keyword>
<dbReference type="Proteomes" id="UP000265724">
    <property type="component" value="Unassembled WGS sequence"/>
</dbReference>
<sequence>MKLQKIICCCMSGLGSSFLMEMNVKKVLAKLGLNDVEVEHSTISDVMPGSTDLIVCSADIAEECASAGGVIPLVNLLSGDELEQKLRKYLEERQK</sequence>
<evidence type="ECO:0000256" key="2">
    <source>
        <dbReference type="ARBA" id="ARBA00022683"/>
    </source>
</evidence>
<protein>
    <submittedName>
        <fullName evidence="4">PTS sugar transporter subunit IIB</fullName>
    </submittedName>
</protein>
<keyword evidence="2" id="KW-0598">Phosphotransferase system</keyword>
<gene>
    <name evidence="5" type="ORF">SMC2_06320</name>
    <name evidence="4" type="ORF">SMC3_05945</name>
</gene>
<comment type="caution">
    <text evidence="4">The sequence shown here is derived from an EMBL/GenBank/DDBJ whole genome shotgun (WGS) entry which is preliminary data.</text>
</comment>
<evidence type="ECO:0000313" key="5">
    <source>
        <dbReference type="EMBL" id="RIE12855.1"/>
    </source>
</evidence>
<dbReference type="Pfam" id="PF02302">
    <property type="entry name" value="PTS_IIB"/>
    <property type="match status" value="1"/>
</dbReference>
<name>A0A398DPX4_9BACT</name>
<dbReference type="Proteomes" id="UP000266042">
    <property type="component" value="Unassembled WGS sequence"/>
</dbReference>
<dbReference type="EMBL" id="QXIX01000050">
    <property type="protein sequence ID" value="RIE12855.1"/>
    <property type="molecule type" value="Genomic_DNA"/>
</dbReference>
<feature type="domain" description="PTS EIIB type-2" evidence="3">
    <location>
        <begin position="4"/>
        <end position="94"/>
    </location>
</feature>
<dbReference type="InterPro" id="IPR003501">
    <property type="entry name" value="PTS_EIIB_2/3"/>
</dbReference>
<evidence type="ECO:0000313" key="6">
    <source>
        <dbReference type="Proteomes" id="UP000265724"/>
    </source>
</evidence>
<evidence type="ECO:0000313" key="4">
    <source>
        <dbReference type="EMBL" id="RIE12801.1"/>
    </source>
</evidence>
<evidence type="ECO:0000313" key="7">
    <source>
        <dbReference type="Proteomes" id="UP000266042"/>
    </source>
</evidence>
<dbReference type="EMBL" id="QXIW01000028">
    <property type="protein sequence ID" value="RIE12801.1"/>
    <property type="molecule type" value="Genomic_DNA"/>
</dbReference>
<dbReference type="SUPFAM" id="SSF52794">
    <property type="entry name" value="PTS system IIB component-like"/>
    <property type="match status" value="1"/>
</dbReference>
<dbReference type="InterPro" id="IPR036095">
    <property type="entry name" value="PTS_EIIB-like_sf"/>
</dbReference>
<dbReference type="PROSITE" id="PS51099">
    <property type="entry name" value="PTS_EIIB_TYPE_2"/>
    <property type="match status" value="1"/>
</dbReference>
<keyword evidence="4" id="KW-0762">Sugar transport</keyword>
<keyword evidence="1" id="KW-0808">Transferase</keyword>
<evidence type="ECO:0000259" key="3">
    <source>
        <dbReference type="PROSITE" id="PS51099"/>
    </source>
</evidence>
<dbReference type="InterPro" id="IPR013011">
    <property type="entry name" value="PTS_EIIB_2"/>
</dbReference>
<accession>A0A398DPX4</accession>
<dbReference type="AlphaFoldDB" id="A0A398DPX4"/>
<proteinExistence type="predicted"/>
<dbReference type="GO" id="GO:0008982">
    <property type="term" value="F:protein-N(PI)-phosphohistidine-sugar phosphotransferase activity"/>
    <property type="evidence" value="ECO:0007669"/>
    <property type="project" value="InterPro"/>
</dbReference>
<keyword evidence="4" id="KW-0813">Transport</keyword>